<dbReference type="EMBL" id="BARU01017604">
    <property type="protein sequence ID" value="GAH61314.1"/>
    <property type="molecule type" value="Genomic_DNA"/>
</dbReference>
<organism evidence="2">
    <name type="scientific">marine sediment metagenome</name>
    <dbReference type="NCBI Taxonomy" id="412755"/>
    <lineage>
        <taxon>unclassified sequences</taxon>
        <taxon>metagenomes</taxon>
        <taxon>ecological metagenomes</taxon>
    </lineage>
</organism>
<name>X1I5D2_9ZZZZ</name>
<comment type="caution">
    <text evidence="2">The sequence shown here is derived from an EMBL/GenBank/DDBJ whole genome shotgun (WGS) entry which is preliminary data.</text>
</comment>
<gene>
    <name evidence="2" type="ORF">S03H2_29186</name>
</gene>
<dbReference type="AlphaFoldDB" id="X1I5D2"/>
<keyword evidence="1" id="KW-0175">Coiled coil</keyword>
<proteinExistence type="predicted"/>
<evidence type="ECO:0000256" key="1">
    <source>
        <dbReference type="SAM" id="Coils"/>
    </source>
</evidence>
<evidence type="ECO:0000313" key="2">
    <source>
        <dbReference type="EMBL" id="GAH61314.1"/>
    </source>
</evidence>
<protein>
    <submittedName>
        <fullName evidence="2">Uncharacterized protein</fullName>
    </submittedName>
</protein>
<reference evidence="2" key="1">
    <citation type="journal article" date="2014" name="Front. Microbiol.">
        <title>High frequency of phylogenetically diverse reductive dehalogenase-homologous genes in deep subseafloor sedimentary metagenomes.</title>
        <authorList>
            <person name="Kawai M."/>
            <person name="Futagami T."/>
            <person name="Toyoda A."/>
            <person name="Takaki Y."/>
            <person name="Nishi S."/>
            <person name="Hori S."/>
            <person name="Arai W."/>
            <person name="Tsubouchi T."/>
            <person name="Morono Y."/>
            <person name="Uchiyama I."/>
            <person name="Ito T."/>
            <person name="Fujiyama A."/>
            <person name="Inagaki F."/>
            <person name="Takami H."/>
        </authorList>
    </citation>
    <scope>NUCLEOTIDE SEQUENCE</scope>
    <source>
        <strain evidence="2">Expedition CK06-06</strain>
    </source>
</reference>
<accession>X1I5D2</accession>
<feature type="coiled-coil region" evidence="1">
    <location>
        <begin position="9"/>
        <end position="36"/>
    </location>
</feature>
<sequence>MVMKNMNDKEKMLDLIDELKRDLSSKNNEIVGYLDKIDALE</sequence>
<feature type="non-terminal residue" evidence="2">
    <location>
        <position position="41"/>
    </location>
</feature>